<dbReference type="PROSITE" id="PS51257">
    <property type="entry name" value="PROKAR_LIPOPROTEIN"/>
    <property type="match status" value="1"/>
</dbReference>
<sequence length="526" mass="60745">MDHIRLIWSTLAIASFVALVVVLGCWLWCKYYKQQQVPPGPMNWPLLGAVPELLSNWDRLHDWFLDYFRHTRSFRVPFQLNFTGVFTVDPACVEQLLKSKCYNYPKGPANTTTFQELFGHGIFNVDGDEWKQQRRVASFEFASSVLRNFSTDVFRECALKLIFHVAHNAQSSSTFDLQDLCMRMTLETTCRIGFGVELGCLSASLPDIPFARCFDDANYISFYRFTDPFWKLKQFMCVGKERELKNCMQVLDNFTYKVIQTRRTEMASAELFRRTKMVRQDLLSRFTHLSTMGEEKLTDKTLRDIILNFIIAGRDTSAVTLTWFFYMMSRHPEVADKVFEEVCSIEQPNSDLVEEAQFEAFAKLLTFETLGKMAYLQAALSETLRLFPAVPLNSKQAIADDVLPDGTVVKKGWLLGYVPYSMGRMKFIWGADALEFKPDRWLKNGIYQPESPFKFTAFQAGPRMCLGKDSAFLQMKLTAALVLRFFHIHLVPGHHVTYRTMLVLAMLHGLKVTVKKRDLHQHKTSH</sequence>
<keyword evidence="5" id="KW-0812">Transmembrane</keyword>
<comment type="similarity">
    <text evidence="1">Belongs to the cytochrome P450 family.</text>
</comment>
<accession>A0ABP0TA21</accession>
<organism evidence="6 7">
    <name type="scientific">Sphagnum troendelagicum</name>
    <dbReference type="NCBI Taxonomy" id="128251"/>
    <lineage>
        <taxon>Eukaryota</taxon>
        <taxon>Viridiplantae</taxon>
        <taxon>Streptophyta</taxon>
        <taxon>Embryophyta</taxon>
        <taxon>Bryophyta</taxon>
        <taxon>Sphagnophytina</taxon>
        <taxon>Sphagnopsida</taxon>
        <taxon>Sphagnales</taxon>
        <taxon>Sphagnaceae</taxon>
        <taxon>Sphagnum</taxon>
    </lineage>
</organism>
<keyword evidence="7" id="KW-1185">Reference proteome</keyword>
<dbReference type="InterPro" id="IPR001128">
    <property type="entry name" value="Cyt_P450"/>
</dbReference>
<gene>
    <name evidence="6" type="ORF">CSSPTR1EN2_LOCUS1021</name>
</gene>
<dbReference type="PRINTS" id="PR00463">
    <property type="entry name" value="EP450I"/>
</dbReference>
<evidence type="ECO:0000256" key="4">
    <source>
        <dbReference type="ARBA" id="ARBA00023004"/>
    </source>
</evidence>
<keyword evidence="5" id="KW-0472">Membrane</keyword>
<keyword evidence="4" id="KW-0408">Iron</keyword>
<dbReference type="InterPro" id="IPR002401">
    <property type="entry name" value="Cyt_P450_E_grp-I"/>
</dbReference>
<evidence type="ECO:0008006" key="8">
    <source>
        <dbReference type="Google" id="ProtNLM"/>
    </source>
</evidence>
<dbReference type="PANTHER" id="PTHR24296">
    <property type="entry name" value="CYTOCHROME P450"/>
    <property type="match status" value="1"/>
</dbReference>
<dbReference type="SUPFAM" id="SSF48264">
    <property type="entry name" value="Cytochrome P450"/>
    <property type="match status" value="1"/>
</dbReference>
<dbReference type="Pfam" id="PF00067">
    <property type="entry name" value="p450"/>
    <property type="match status" value="1"/>
</dbReference>
<keyword evidence="5" id="KW-1133">Transmembrane helix</keyword>
<evidence type="ECO:0000256" key="2">
    <source>
        <dbReference type="ARBA" id="ARBA00022723"/>
    </source>
</evidence>
<dbReference type="Proteomes" id="UP001497512">
    <property type="component" value="Chromosome 1"/>
</dbReference>
<evidence type="ECO:0000256" key="3">
    <source>
        <dbReference type="ARBA" id="ARBA00023002"/>
    </source>
</evidence>
<reference evidence="6 7" key="1">
    <citation type="submission" date="2024-02" db="EMBL/GenBank/DDBJ databases">
        <authorList>
            <consortium name="ELIXIR-Norway"/>
            <consortium name="Elixir Norway"/>
        </authorList>
    </citation>
    <scope>NUCLEOTIDE SEQUENCE [LARGE SCALE GENOMIC DNA]</scope>
</reference>
<keyword evidence="2" id="KW-0479">Metal-binding</keyword>
<evidence type="ECO:0000256" key="5">
    <source>
        <dbReference type="SAM" id="Phobius"/>
    </source>
</evidence>
<evidence type="ECO:0000313" key="7">
    <source>
        <dbReference type="Proteomes" id="UP001497512"/>
    </source>
</evidence>
<feature type="transmembrane region" description="Helical" evidence="5">
    <location>
        <begin position="6"/>
        <end position="29"/>
    </location>
</feature>
<dbReference type="Gene3D" id="1.10.630.10">
    <property type="entry name" value="Cytochrome P450"/>
    <property type="match status" value="1"/>
</dbReference>
<keyword evidence="3" id="KW-0560">Oxidoreductase</keyword>
<name>A0ABP0TA21_9BRYO</name>
<dbReference type="InterPro" id="IPR036396">
    <property type="entry name" value="Cyt_P450_sf"/>
</dbReference>
<proteinExistence type="inferred from homology"/>
<dbReference type="EMBL" id="OZ019893">
    <property type="protein sequence ID" value="CAK9190700.1"/>
    <property type="molecule type" value="Genomic_DNA"/>
</dbReference>
<evidence type="ECO:0000256" key="1">
    <source>
        <dbReference type="ARBA" id="ARBA00010617"/>
    </source>
</evidence>
<evidence type="ECO:0000313" key="6">
    <source>
        <dbReference type="EMBL" id="CAK9190700.1"/>
    </source>
</evidence>
<dbReference type="CDD" id="cd11064">
    <property type="entry name" value="CYP86A"/>
    <property type="match status" value="1"/>
</dbReference>
<protein>
    <recommendedName>
        <fullName evidence="8">Cytochrome P450</fullName>
    </recommendedName>
</protein>
<dbReference type="PRINTS" id="PR00385">
    <property type="entry name" value="P450"/>
</dbReference>